<protein>
    <submittedName>
        <fullName evidence="1">22911_t:CDS:1</fullName>
    </submittedName>
</protein>
<feature type="non-terminal residue" evidence="1">
    <location>
        <position position="499"/>
    </location>
</feature>
<accession>A0ABN7VHA1</accession>
<dbReference type="InterPro" id="IPR052972">
    <property type="entry name" value="Sacsin_chaperone_reg"/>
</dbReference>
<sequence>MPFSLGYLPLVVKDFDDHWIIEFLTLYGYCVQKSSSIVLESSKFIIVTPKIVRDIIRYKELLLPLNYQSLTERNDYIILLLRFVLRDNAFTELFGVPLVPVNCIYFSAFGIRHYYLALPSDLQFFPTVGCDVLITEELPDDIKSIFESDNFQSANKIKKLDLDGFNCLFRHELSHAPIRNWDPDTTTTFLNRRWLENLWERISQFVTQDLKLLRNYPLIPIITTTTNNYHHIYDLIPIKNELPILRFPKRKDGIMNVLKKLGVLFTEEFRIDTMKKFIWDWNLLMIIKAIEKSRYTNKTSMNSLFQPICNEEKDQLREYIVTNLSEIYQKDQFIDENIKDILRQLPIWPTYSADGSYIAAYCGWLVPHGLPYFQANLSKFLRLPTLLHPSWLCEYRFIPNNTKTDLRLAKELYDDRILLFTTVFAGSDVFIAPELRCGWLSNVLVSLGFNDKNILKSINFIPSKPVNDPYLETAKFKTSKLCSFNSLLLLKHMKLCWTQ</sequence>
<reference evidence="1 2" key="1">
    <citation type="submission" date="2021-06" db="EMBL/GenBank/DDBJ databases">
        <authorList>
            <person name="Kallberg Y."/>
            <person name="Tangrot J."/>
            <person name="Rosling A."/>
        </authorList>
    </citation>
    <scope>NUCLEOTIDE SEQUENCE [LARGE SCALE GENOMIC DNA]</scope>
    <source>
        <strain evidence="1 2">120-4 pot B 10/14</strain>
    </source>
</reference>
<dbReference type="Proteomes" id="UP000789901">
    <property type="component" value="Unassembled WGS sequence"/>
</dbReference>
<organism evidence="1 2">
    <name type="scientific">Gigaspora margarita</name>
    <dbReference type="NCBI Taxonomy" id="4874"/>
    <lineage>
        <taxon>Eukaryota</taxon>
        <taxon>Fungi</taxon>
        <taxon>Fungi incertae sedis</taxon>
        <taxon>Mucoromycota</taxon>
        <taxon>Glomeromycotina</taxon>
        <taxon>Glomeromycetes</taxon>
        <taxon>Diversisporales</taxon>
        <taxon>Gigasporaceae</taxon>
        <taxon>Gigaspora</taxon>
    </lineage>
</organism>
<gene>
    <name evidence="1" type="ORF">GMARGA_LOCUS18749</name>
</gene>
<dbReference type="EMBL" id="CAJVQB010015200">
    <property type="protein sequence ID" value="CAG8773086.1"/>
    <property type="molecule type" value="Genomic_DNA"/>
</dbReference>
<name>A0ABN7VHA1_GIGMA</name>
<evidence type="ECO:0000313" key="1">
    <source>
        <dbReference type="EMBL" id="CAG8773086.1"/>
    </source>
</evidence>
<comment type="caution">
    <text evidence="1">The sequence shown here is derived from an EMBL/GenBank/DDBJ whole genome shotgun (WGS) entry which is preliminary data.</text>
</comment>
<proteinExistence type="predicted"/>
<keyword evidence="2" id="KW-1185">Reference proteome</keyword>
<evidence type="ECO:0000313" key="2">
    <source>
        <dbReference type="Proteomes" id="UP000789901"/>
    </source>
</evidence>
<dbReference type="PANTHER" id="PTHR15600:SF42">
    <property type="entry name" value="SACSIN"/>
    <property type="match status" value="1"/>
</dbReference>
<dbReference type="PANTHER" id="PTHR15600">
    <property type="entry name" value="SACSIN"/>
    <property type="match status" value="1"/>
</dbReference>